<proteinExistence type="predicted"/>
<protein>
    <submittedName>
        <fullName evidence="1">Cytochrome P450</fullName>
    </submittedName>
</protein>
<evidence type="ECO:0000313" key="2">
    <source>
        <dbReference type="Proteomes" id="UP001055072"/>
    </source>
</evidence>
<accession>A0ACB8UKA0</accession>
<gene>
    <name evidence="1" type="ORF">BDY19DRAFT_988564</name>
</gene>
<name>A0ACB8UKA0_9APHY</name>
<sequence length="519" mass="58477">MVTELTSSFSFVFLAVVGCGVSVSLVKGYVLNRNSNHARLPPGPKASWFGSVSLPKQYQWKIYADWKAVYGDIIYVHIFGNPLLVLNTAEAVNDLFEKRGAIYSSRPVRTMVSELIGFDWLFSTMPYGNRWRRHRALFLQYFTPSNVAIRPVISQEVDTLLLNLSESPQLLFHHVKRTTAAIAMMISYGHQIAPEGDYYVSLADQALSYLARAGLFGTYLVDYISPLKYVPAWLPGASFKRQALEWRQSVRAMLNRPFKMVQQHMAEGTAVPCFATAELERLAANEVDPCEEELVKNVAAIAYAGGADTTVNAILSFFLAIMVYPEVLVNAQAEIDRVIGNGRLPTLDDRHDLPYIEAVVWECLRWNPVTPLGLARKMTENDEYRGYLIPKGTTVLPNVWGILHDEQTYPDPLKFDPDRFLDKERNRKLGINEQPTAAFGFGRRSCPGQWIAVDTIWLTVATASALYDITKPCDDQGRTVEPDTEYTSQMLSGPKPFQCSITPRSDMALRLIRQIQESR</sequence>
<dbReference type="Proteomes" id="UP001055072">
    <property type="component" value="Unassembled WGS sequence"/>
</dbReference>
<evidence type="ECO:0000313" key="1">
    <source>
        <dbReference type="EMBL" id="KAI0094761.1"/>
    </source>
</evidence>
<dbReference type="EMBL" id="MU274900">
    <property type="protein sequence ID" value="KAI0094761.1"/>
    <property type="molecule type" value="Genomic_DNA"/>
</dbReference>
<organism evidence="1 2">
    <name type="scientific">Irpex rosettiformis</name>
    <dbReference type="NCBI Taxonomy" id="378272"/>
    <lineage>
        <taxon>Eukaryota</taxon>
        <taxon>Fungi</taxon>
        <taxon>Dikarya</taxon>
        <taxon>Basidiomycota</taxon>
        <taxon>Agaricomycotina</taxon>
        <taxon>Agaricomycetes</taxon>
        <taxon>Polyporales</taxon>
        <taxon>Irpicaceae</taxon>
        <taxon>Irpex</taxon>
    </lineage>
</organism>
<comment type="caution">
    <text evidence="1">The sequence shown here is derived from an EMBL/GenBank/DDBJ whole genome shotgun (WGS) entry which is preliminary data.</text>
</comment>
<keyword evidence="2" id="KW-1185">Reference proteome</keyword>
<reference evidence="1" key="1">
    <citation type="journal article" date="2021" name="Environ. Microbiol.">
        <title>Gene family expansions and transcriptome signatures uncover fungal adaptations to wood decay.</title>
        <authorList>
            <person name="Hage H."/>
            <person name="Miyauchi S."/>
            <person name="Viragh M."/>
            <person name="Drula E."/>
            <person name="Min B."/>
            <person name="Chaduli D."/>
            <person name="Navarro D."/>
            <person name="Favel A."/>
            <person name="Norest M."/>
            <person name="Lesage-Meessen L."/>
            <person name="Balint B."/>
            <person name="Merenyi Z."/>
            <person name="de Eugenio L."/>
            <person name="Morin E."/>
            <person name="Martinez A.T."/>
            <person name="Baldrian P."/>
            <person name="Stursova M."/>
            <person name="Martinez M.J."/>
            <person name="Novotny C."/>
            <person name="Magnuson J.K."/>
            <person name="Spatafora J.W."/>
            <person name="Maurice S."/>
            <person name="Pangilinan J."/>
            <person name="Andreopoulos W."/>
            <person name="LaButti K."/>
            <person name="Hundley H."/>
            <person name="Na H."/>
            <person name="Kuo A."/>
            <person name="Barry K."/>
            <person name="Lipzen A."/>
            <person name="Henrissat B."/>
            <person name="Riley R."/>
            <person name="Ahrendt S."/>
            <person name="Nagy L.G."/>
            <person name="Grigoriev I.V."/>
            <person name="Martin F."/>
            <person name="Rosso M.N."/>
        </authorList>
    </citation>
    <scope>NUCLEOTIDE SEQUENCE</scope>
    <source>
        <strain evidence="1">CBS 384.51</strain>
    </source>
</reference>